<gene>
    <name evidence="2" type="ORF">THAOC_03620</name>
</gene>
<evidence type="ECO:0000313" key="2">
    <source>
        <dbReference type="EMBL" id="EJK74685.1"/>
    </source>
</evidence>
<evidence type="ECO:0000313" key="3">
    <source>
        <dbReference type="Proteomes" id="UP000266841"/>
    </source>
</evidence>
<sequence>MCVTVAEWSERHHMMKSPTFAVVDGTHLCLIPDNTTPDAPRGSRNDADHHDAPPLAPLVLLAGLPMWSVWRFCGRRHVPCSGVSGMASILVEGTVSSDDNGQSVFETIEISLADVASSASSDHFLAASTSLANTSDGPPLPVRVRCAPDGDGVLDLCEGGTHVELSLPSSGCGDYSHESQERAIVFGDESLVAELGRRQETDAVSSPHTTIHGAGACLVGDFVGLGSQALFLPRVSSELLSTSAGDLQEQRLLLEYILGNSILTDGLSALIPSRVKLEGGGNASTSFTLPALMHASTTWQNPYTGGSSEIQLDEKFVGGDSKDSPQDDPWLKDIIKTVDHRKTQLANDLEQRQVLNEAKRKLVQNGRTTLDTSGGARGGRSASQDTTNQLQVIRLRYGTRPRLASHIGLGVSVVLDLEVDIICRRTRSGDDSMPIADVHLSCFLVQKGASLAKVDTQSGVCSLNPGDCVTFLAKVHLSNLYSDVNLKNFEVAIQGNWTNARDIKNTGCTEEPSREGGSILGILSIPEVFLLSSAQVDSKSRSGHWIQHEVDFTAPSSEDWHVFPSAVIDYRNPRTIIIDTSKSGFGEVQDAKKWQDLVSELNEVVGGDTYIDLYARECDPLLRLVVFGSNLEERAIAVKILLGRLPDSVQLVHEEDPHTGEKVKSLLHSLKAEASALKRHRSNQDVRPEVVMEICQLQMSTDGLASGLNRR</sequence>
<dbReference type="AlphaFoldDB" id="K0TB50"/>
<protein>
    <submittedName>
        <fullName evidence="2">Uncharacterized protein</fullName>
    </submittedName>
</protein>
<organism evidence="2 3">
    <name type="scientific">Thalassiosira oceanica</name>
    <name type="common">Marine diatom</name>
    <dbReference type="NCBI Taxonomy" id="159749"/>
    <lineage>
        <taxon>Eukaryota</taxon>
        <taxon>Sar</taxon>
        <taxon>Stramenopiles</taxon>
        <taxon>Ochrophyta</taxon>
        <taxon>Bacillariophyta</taxon>
        <taxon>Coscinodiscophyceae</taxon>
        <taxon>Thalassiosirophycidae</taxon>
        <taxon>Thalassiosirales</taxon>
        <taxon>Thalassiosiraceae</taxon>
        <taxon>Thalassiosira</taxon>
    </lineage>
</organism>
<comment type="caution">
    <text evidence="2">The sequence shown here is derived from an EMBL/GenBank/DDBJ whole genome shotgun (WGS) entry which is preliminary data.</text>
</comment>
<keyword evidence="3" id="KW-1185">Reference proteome</keyword>
<feature type="region of interest" description="Disordered" evidence="1">
    <location>
        <begin position="366"/>
        <end position="385"/>
    </location>
</feature>
<accession>K0TB50</accession>
<name>K0TB50_THAOC</name>
<reference evidence="2 3" key="1">
    <citation type="journal article" date="2012" name="Genome Biol.">
        <title>Genome and low-iron response of an oceanic diatom adapted to chronic iron limitation.</title>
        <authorList>
            <person name="Lommer M."/>
            <person name="Specht M."/>
            <person name="Roy A.S."/>
            <person name="Kraemer L."/>
            <person name="Andreson R."/>
            <person name="Gutowska M.A."/>
            <person name="Wolf J."/>
            <person name="Bergner S.V."/>
            <person name="Schilhabel M.B."/>
            <person name="Klostermeier U.C."/>
            <person name="Beiko R.G."/>
            <person name="Rosenstiel P."/>
            <person name="Hippler M."/>
            <person name="Laroche J."/>
        </authorList>
    </citation>
    <scope>NUCLEOTIDE SEQUENCE [LARGE SCALE GENOMIC DNA]</scope>
    <source>
        <strain evidence="2 3">CCMP1005</strain>
    </source>
</reference>
<dbReference type="EMBL" id="AGNL01003433">
    <property type="protein sequence ID" value="EJK74685.1"/>
    <property type="molecule type" value="Genomic_DNA"/>
</dbReference>
<dbReference type="OrthoDB" id="10608840at2759"/>
<proteinExistence type="predicted"/>
<evidence type="ECO:0000256" key="1">
    <source>
        <dbReference type="SAM" id="MobiDB-lite"/>
    </source>
</evidence>
<dbReference type="Proteomes" id="UP000266841">
    <property type="component" value="Unassembled WGS sequence"/>
</dbReference>
<dbReference type="eggNOG" id="ENOG502T6ZJ">
    <property type="taxonomic scope" value="Eukaryota"/>
</dbReference>
<dbReference type="OMA" id="WIQHEID"/>